<feature type="transmembrane region" description="Helical" evidence="1">
    <location>
        <begin position="28"/>
        <end position="46"/>
    </location>
</feature>
<name>A0AA41X188_9ALTE</name>
<dbReference type="Proteomes" id="UP001165413">
    <property type="component" value="Unassembled WGS sequence"/>
</dbReference>
<sequence length="165" mass="19127">MIEVSKNDSATIISLRPNRSATWSETKWMIIFMVAVVFIIAGGWAFVGAWVILPFAGLEVGLFAYFMYRVCRQGFAQQIITITKDLVVIEEGIIRREVARTYDRNSLSFEVTETERDWHLPDIVVCVENYRLNIGEFLNKDDRMLLKDTLKNIGLPLSRTKWWCD</sequence>
<gene>
    <name evidence="2" type="ORF">NLF92_03510</name>
</gene>
<keyword evidence="1" id="KW-0472">Membrane</keyword>
<evidence type="ECO:0000256" key="1">
    <source>
        <dbReference type="SAM" id="Phobius"/>
    </source>
</evidence>
<protein>
    <submittedName>
        <fullName evidence="2">DUF2244 domain-containing protein</fullName>
    </submittedName>
</protein>
<reference evidence="2" key="1">
    <citation type="submission" date="2022-07" db="EMBL/GenBank/DDBJ databases">
        <title>Characterization of the Novel Bacterium Alteromonas immobilis LMIT006 and Alteromonas gregis LMIT007.</title>
        <authorList>
            <person name="Lin X."/>
        </authorList>
    </citation>
    <scope>NUCLEOTIDE SEQUENCE</scope>
    <source>
        <strain evidence="2">LMIT007</strain>
    </source>
</reference>
<organism evidence="2 3">
    <name type="scientific">Opacimonas viscosa</name>
    <dbReference type="NCBI Taxonomy" id="2961944"/>
    <lineage>
        <taxon>Bacteria</taxon>
        <taxon>Pseudomonadati</taxon>
        <taxon>Pseudomonadota</taxon>
        <taxon>Gammaproteobacteria</taxon>
        <taxon>Alteromonadales</taxon>
        <taxon>Alteromonadaceae</taxon>
        <taxon>Opacimonas</taxon>
    </lineage>
</organism>
<evidence type="ECO:0000313" key="3">
    <source>
        <dbReference type="Proteomes" id="UP001165413"/>
    </source>
</evidence>
<dbReference type="EMBL" id="JANATA010000004">
    <property type="protein sequence ID" value="MCP3428012.1"/>
    <property type="molecule type" value="Genomic_DNA"/>
</dbReference>
<evidence type="ECO:0000313" key="2">
    <source>
        <dbReference type="EMBL" id="MCP3428012.1"/>
    </source>
</evidence>
<feature type="transmembrane region" description="Helical" evidence="1">
    <location>
        <begin position="52"/>
        <end position="68"/>
    </location>
</feature>
<accession>A0AA41X188</accession>
<keyword evidence="1" id="KW-0812">Transmembrane</keyword>
<dbReference type="RefSeq" id="WP_254098940.1">
    <property type="nucleotide sequence ID" value="NZ_JANATA010000004.1"/>
</dbReference>
<keyword evidence="3" id="KW-1185">Reference proteome</keyword>
<proteinExistence type="predicted"/>
<dbReference type="InterPro" id="IPR019253">
    <property type="entry name" value="DUF2244_TM"/>
</dbReference>
<dbReference type="AlphaFoldDB" id="A0AA41X188"/>
<comment type="caution">
    <text evidence="2">The sequence shown here is derived from an EMBL/GenBank/DDBJ whole genome shotgun (WGS) entry which is preliminary data.</text>
</comment>
<keyword evidence="1" id="KW-1133">Transmembrane helix</keyword>
<dbReference type="Pfam" id="PF10003">
    <property type="entry name" value="DUF2244"/>
    <property type="match status" value="1"/>
</dbReference>